<dbReference type="AlphaFoldDB" id="T1GVC1"/>
<accession>T1GVC1</accession>
<dbReference type="Proteomes" id="UP000015102">
    <property type="component" value="Unassembled WGS sequence"/>
</dbReference>
<protein>
    <submittedName>
        <fullName evidence="2">Uncharacterized protein</fullName>
    </submittedName>
</protein>
<evidence type="ECO:0000256" key="1">
    <source>
        <dbReference type="SAM" id="MobiDB-lite"/>
    </source>
</evidence>
<dbReference type="EnsemblMetazoa" id="MESCA007713-RA">
    <property type="protein sequence ID" value="MESCA007713-PA"/>
    <property type="gene ID" value="MESCA007713"/>
</dbReference>
<feature type="compositionally biased region" description="Polar residues" evidence="1">
    <location>
        <begin position="35"/>
        <end position="61"/>
    </location>
</feature>
<reference evidence="2" key="2">
    <citation type="submission" date="2015-06" db="UniProtKB">
        <authorList>
            <consortium name="EnsemblMetazoa"/>
        </authorList>
    </citation>
    <scope>IDENTIFICATION</scope>
</reference>
<sequence length="61" mass="6811">MAAKAVAVIRGDATGTIWFNQENRSMTVMKRFSGTPASKNRQSSNDRSSNKIFRTNLVHQP</sequence>
<organism evidence="2 3">
    <name type="scientific">Megaselia scalaris</name>
    <name type="common">Humpbacked fly</name>
    <name type="synonym">Phora scalaris</name>
    <dbReference type="NCBI Taxonomy" id="36166"/>
    <lineage>
        <taxon>Eukaryota</taxon>
        <taxon>Metazoa</taxon>
        <taxon>Ecdysozoa</taxon>
        <taxon>Arthropoda</taxon>
        <taxon>Hexapoda</taxon>
        <taxon>Insecta</taxon>
        <taxon>Pterygota</taxon>
        <taxon>Neoptera</taxon>
        <taxon>Endopterygota</taxon>
        <taxon>Diptera</taxon>
        <taxon>Brachycera</taxon>
        <taxon>Muscomorpha</taxon>
        <taxon>Platypezoidea</taxon>
        <taxon>Phoridae</taxon>
        <taxon>Megaseliini</taxon>
        <taxon>Megaselia</taxon>
    </lineage>
</organism>
<name>T1GVC1_MEGSC</name>
<proteinExistence type="predicted"/>
<evidence type="ECO:0000313" key="2">
    <source>
        <dbReference type="EnsemblMetazoa" id="MESCA007713-PA"/>
    </source>
</evidence>
<dbReference type="HOGENOM" id="CLU_2925258_0_0_1"/>
<evidence type="ECO:0000313" key="3">
    <source>
        <dbReference type="Proteomes" id="UP000015102"/>
    </source>
</evidence>
<keyword evidence="3" id="KW-1185">Reference proteome</keyword>
<reference evidence="3" key="1">
    <citation type="submission" date="2013-02" db="EMBL/GenBank/DDBJ databases">
        <authorList>
            <person name="Hughes D."/>
        </authorList>
    </citation>
    <scope>NUCLEOTIDE SEQUENCE</scope>
    <source>
        <strain>Durham</strain>
        <strain evidence="3">NC isolate 2 -- Noor lab</strain>
    </source>
</reference>
<dbReference type="EMBL" id="CAQQ02165197">
    <property type="status" value="NOT_ANNOTATED_CDS"/>
    <property type="molecule type" value="Genomic_DNA"/>
</dbReference>
<feature type="region of interest" description="Disordered" evidence="1">
    <location>
        <begin position="32"/>
        <end position="61"/>
    </location>
</feature>